<name>A0ABS3DAT3_9BACT</name>
<dbReference type="EMBL" id="JAFIMU010000007">
    <property type="protein sequence ID" value="MBN8228748.1"/>
    <property type="molecule type" value="Genomic_DNA"/>
</dbReference>
<dbReference type="Proteomes" id="UP000664052">
    <property type="component" value="Unassembled WGS sequence"/>
</dbReference>
<gene>
    <name evidence="1" type="ORF">JYK02_14665</name>
</gene>
<dbReference type="RefSeq" id="WP_207051543.1">
    <property type="nucleotide sequence ID" value="NZ_JAFIMU010000007.1"/>
</dbReference>
<protein>
    <submittedName>
        <fullName evidence="1">Uncharacterized protein</fullName>
    </submittedName>
</protein>
<accession>A0ABS3DAT3</accession>
<reference evidence="1 2" key="1">
    <citation type="submission" date="2021-02" db="EMBL/GenBank/DDBJ databases">
        <title>De Novo genome assembly of isolated myxobacteria.</title>
        <authorList>
            <person name="Stevens D.C."/>
        </authorList>
    </citation>
    <scope>NUCLEOTIDE SEQUENCE [LARGE SCALE GENOMIC DNA]</scope>
    <source>
        <strain evidence="1 2">ATCC 29039</strain>
    </source>
</reference>
<keyword evidence="2" id="KW-1185">Reference proteome</keyword>
<evidence type="ECO:0000313" key="1">
    <source>
        <dbReference type="EMBL" id="MBN8228748.1"/>
    </source>
</evidence>
<comment type="caution">
    <text evidence="1">The sequence shown here is derived from an EMBL/GenBank/DDBJ whole genome shotgun (WGS) entry which is preliminary data.</text>
</comment>
<organism evidence="1 2">
    <name type="scientific">Corallococcus macrosporus</name>
    <dbReference type="NCBI Taxonomy" id="35"/>
    <lineage>
        <taxon>Bacteria</taxon>
        <taxon>Pseudomonadati</taxon>
        <taxon>Myxococcota</taxon>
        <taxon>Myxococcia</taxon>
        <taxon>Myxococcales</taxon>
        <taxon>Cystobacterineae</taxon>
        <taxon>Myxococcaceae</taxon>
        <taxon>Corallococcus</taxon>
    </lineage>
</organism>
<sequence>MFDRVPGDRLWTTPETVNVVGAWVTNGLETGRYTAEDFTRLSAWEG</sequence>
<proteinExistence type="predicted"/>
<evidence type="ECO:0000313" key="2">
    <source>
        <dbReference type="Proteomes" id="UP000664052"/>
    </source>
</evidence>